<organism evidence="1 2">
    <name type="scientific">Portunus trituberculatus</name>
    <name type="common">Swimming crab</name>
    <name type="synonym">Neptunus trituberculatus</name>
    <dbReference type="NCBI Taxonomy" id="210409"/>
    <lineage>
        <taxon>Eukaryota</taxon>
        <taxon>Metazoa</taxon>
        <taxon>Ecdysozoa</taxon>
        <taxon>Arthropoda</taxon>
        <taxon>Crustacea</taxon>
        <taxon>Multicrustacea</taxon>
        <taxon>Malacostraca</taxon>
        <taxon>Eumalacostraca</taxon>
        <taxon>Eucarida</taxon>
        <taxon>Decapoda</taxon>
        <taxon>Pleocyemata</taxon>
        <taxon>Brachyura</taxon>
        <taxon>Eubrachyura</taxon>
        <taxon>Portunoidea</taxon>
        <taxon>Portunidae</taxon>
        <taxon>Portuninae</taxon>
        <taxon>Portunus</taxon>
    </lineage>
</organism>
<sequence>MFRSLEYSLTALHPSFSPPFCLGQRLRFVPSEHVKENGIVIGIQFALDVEDACGYALVLIDSGLR</sequence>
<evidence type="ECO:0000313" key="2">
    <source>
        <dbReference type="Proteomes" id="UP000324222"/>
    </source>
</evidence>
<proteinExistence type="predicted"/>
<protein>
    <submittedName>
        <fullName evidence="1">Uncharacterized protein</fullName>
    </submittedName>
</protein>
<dbReference type="AlphaFoldDB" id="A0A5B7D5Y5"/>
<dbReference type="EMBL" id="VSRR010000525">
    <property type="protein sequence ID" value="MPC16667.1"/>
    <property type="molecule type" value="Genomic_DNA"/>
</dbReference>
<dbReference type="Proteomes" id="UP000324222">
    <property type="component" value="Unassembled WGS sequence"/>
</dbReference>
<gene>
    <name evidence="1" type="ORF">E2C01_009497</name>
</gene>
<reference evidence="1 2" key="1">
    <citation type="submission" date="2019-05" db="EMBL/GenBank/DDBJ databases">
        <title>Another draft genome of Portunus trituberculatus and its Hox gene families provides insights of decapod evolution.</title>
        <authorList>
            <person name="Jeong J.-H."/>
            <person name="Song I."/>
            <person name="Kim S."/>
            <person name="Choi T."/>
            <person name="Kim D."/>
            <person name="Ryu S."/>
            <person name="Kim W."/>
        </authorList>
    </citation>
    <scope>NUCLEOTIDE SEQUENCE [LARGE SCALE GENOMIC DNA]</scope>
    <source>
        <tissue evidence="1">Muscle</tissue>
    </source>
</reference>
<evidence type="ECO:0000313" key="1">
    <source>
        <dbReference type="EMBL" id="MPC16667.1"/>
    </source>
</evidence>
<comment type="caution">
    <text evidence="1">The sequence shown here is derived from an EMBL/GenBank/DDBJ whole genome shotgun (WGS) entry which is preliminary data.</text>
</comment>
<accession>A0A5B7D5Y5</accession>
<name>A0A5B7D5Y5_PORTR</name>
<keyword evidence="2" id="KW-1185">Reference proteome</keyword>